<proteinExistence type="predicted"/>
<feature type="transmembrane region" description="Helical" evidence="5">
    <location>
        <begin position="56"/>
        <end position="73"/>
    </location>
</feature>
<name>A0A410RUN9_CORCK</name>
<dbReference type="GO" id="GO:0016020">
    <property type="term" value="C:membrane"/>
    <property type="evidence" value="ECO:0007669"/>
    <property type="project" value="UniProtKB-SubCell"/>
</dbReference>
<accession>A0A410RUN9</accession>
<evidence type="ECO:0000256" key="1">
    <source>
        <dbReference type="ARBA" id="ARBA00004141"/>
    </source>
</evidence>
<evidence type="ECO:0000256" key="3">
    <source>
        <dbReference type="ARBA" id="ARBA00022989"/>
    </source>
</evidence>
<dbReference type="InterPro" id="IPR052185">
    <property type="entry name" value="IPC_Synthase-Related"/>
</dbReference>
<organism evidence="7 8">
    <name type="scientific">Corallococcus coralloides</name>
    <name type="common">Myxococcus coralloides</name>
    <dbReference type="NCBI Taxonomy" id="184914"/>
    <lineage>
        <taxon>Bacteria</taxon>
        <taxon>Pseudomonadati</taxon>
        <taxon>Myxococcota</taxon>
        <taxon>Myxococcia</taxon>
        <taxon>Myxococcales</taxon>
        <taxon>Cystobacterineae</taxon>
        <taxon>Myxococcaceae</taxon>
        <taxon>Corallococcus</taxon>
    </lineage>
</organism>
<dbReference type="Proteomes" id="UP000288758">
    <property type="component" value="Chromosome"/>
</dbReference>
<feature type="transmembrane region" description="Helical" evidence="5">
    <location>
        <begin position="178"/>
        <end position="196"/>
    </location>
</feature>
<keyword evidence="3 5" id="KW-1133">Transmembrane helix</keyword>
<keyword evidence="4 5" id="KW-0472">Membrane</keyword>
<dbReference type="InterPro" id="IPR026841">
    <property type="entry name" value="Aur1/Ipt1"/>
</dbReference>
<dbReference type="PANTHER" id="PTHR31310">
    <property type="match status" value="1"/>
</dbReference>
<dbReference type="AlphaFoldDB" id="A0A410RUN9"/>
<evidence type="ECO:0000256" key="5">
    <source>
        <dbReference type="SAM" id="Phobius"/>
    </source>
</evidence>
<feature type="transmembrane region" description="Helical" evidence="5">
    <location>
        <begin position="145"/>
        <end position="166"/>
    </location>
</feature>
<dbReference type="PANTHER" id="PTHR31310:SF7">
    <property type="entry name" value="PA-PHOSPHATASE RELATED-FAMILY PROTEIN DDB_G0268928"/>
    <property type="match status" value="1"/>
</dbReference>
<evidence type="ECO:0000313" key="8">
    <source>
        <dbReference type="Proteomes" id="UP000288758"/>
    </source>
</evidence>
<feature type="transmembrane region" description="Helical" evidence="5">
    <location>
        <begin position="259"/>
        <end position="276"/>
    </location>
</feature>
<feature type="transmembrane region" description="Helical" evidence="5">
    <location>
        <begin position="231"/>
        <end position="252"/>
    </location>
</feature>
<dbReference type="EMBL" id="CP034669">
    <property type="protein sequence ID" value="QAT85629.1"/>
    <property type="molecule type" value="Genomic_DNA"/>
</dbReference>
<comment type="subcellular location">
    <subcellularLocation>
        <location evidence="1">Membrane</location>
        <topology evidence="1">Multi-pass membrane protein</topology>
    </subcellularLocation>
</comment>
<feature type="transmembrane region" description="Helical" evidence="5">
    <location>
        <begin position="82"/>
        <end position="102"/>
    </location>
</feature>
<feature type="transmembrane region" description="Helical" evidence="5">
    <location>
        <begin position="30"/>
        <end position="50"/>
    </location>
</feature>
<evidence type="ECO:0000259" key="6">
    <source>
        <dbReference type="Pfam" id="PF14378"/>
    </source>
</evidence>
<dbReference type="Pfam" id="PF14378">
    <property type="entry name" value="PAP2_3"/>
    <property type="match status" value="1"/>
</dbReference>
<evidence type="ECO:0000313" key="7">
    <source>
        <dbReference type="EMBL" id="QAT85629.1"/>
    </source>
</evidence>
<gene>
    <name evidence="7" type="ORF">EJ065_4069</name>
</gene>
<protein>
    <submittedName>
        <fullName evidence="7">PAP2 family protein</fullName>
    </submittedName>
</protein>
<feature type="domain" description="Inositolphosphotransferase Aur1/Ipt1" evidence="6">
    <location>
        <begin position="117"/>
        <end position="295"/>
    </location>
</feature>
<keyword evidence="2 5" id="KW-0812">Transmembrane</keyword>
<feature type="transmembrane region" description="Helical" evidence="5">
    <location>
        <begin position="282"/>
        <end position="302"/>
    </location>
</feature>
<evidence type="ECO:0000256" key="2">
    <source>
        <dbReference type="ARBA" id="ARBA00022692"/>
    </source>
</evidence>
<dbReference type="RefSeq" id="WP_205694592.1">
    <property type="nucleotide sequence ID" value="NZ_CP034669.1"/>
</dbReference>
<evidence type="ECO:0000256" key="4">
    <source>
        <dbReference type="ARBA" id="ARBA00023136"/>
    </source>
</evidence>
<sequence>MSIWSFSEGRVRPVVASSDEALVRFRQVDLVLMVACSVAALMCVGPARWAPHSGRNALLFLFFALGLPVMRILEARFPRQSLLAIIADFWLLPVSALAHGWLGPIVDWMNPVLKDAQLVAVDQKLFGFQAAVALAHVVPPWANDVLMLCYYGHFIWPLLLGVYLYARGRGATPGFDEYLLGLGLLLGFNYAAYSLVPAVGPRYFLIGAFDGPATQGWILTPLLESMMRTPMYTRDCFPSGHTGVMLVVLFYAFRFARRFFWVMLFPGMGLIFATLAGRFHYAIDLVCAVPLVMVVTGLALALSRSARQRAVEQGARSVPADAIVRP</sequence>
<reference evidence="7 8" key="1">
    <citation type="submission" date="2018-12" db="EMBL/GenBank/DDBJ databases">
        <title>Complete Genome Sequence of the Corallopyronin A producing Myxobacterium Corallococcus coralloides B035.</title>
        <authorList>
            <person name="Bouhired S.M."/>
            <person name="Rupp O."/>
            <person name="Blom J."/>
            <person name="Schaeberle T.F."/>
            <person name="Kehraus S."/>
            <person name="Schiefer A."/>
            <person name="Pfarr K."/>
            <person name="Goesmann A."/>
            <person name="Hoerauf A."/>
            <person name="Koenig G.M."/>
        </authorList>
    </citation>
    <scope>NUCLEOTIDE SEQUENCE [LARGE SCALE GENOMIC DNA]</scope>
    <source>
        <strain evidence="7 8">B035</strain>
    </source>
</reference>